<keyword evidence="8" id="KW-0902">Two-component regulatory system</keyword>
<evidence type="ECO:0000256" key="3">
    <source>
        <dbReference type="ARBA" id="ARBA00022553"/>
    </source>
</evidence>
<evidence type="ECO:0000256" key="1">
    <source>
        <dbReference type="ARBA" id="ARBA00000085"/>
    </source>
</evidence>
<feature type="transmembrane region" description="Helical" evidence="10">
    <location>
        <begin position="99"/>
        <end position="119"/>
    </location>
</feature>
<feature type="region of interest" description="Disordered" evidence="9">
    <location>
        <begin position="660"/>
        <end position="699"/>
    </location>
</feature>
<evidence type="ECO:0000313" key="12">
    <source>
        <dbReference type="EMBL" id="APY90296.1"/>
    </source>
</evidence>
<evidence type="ECO:0000256" key="8">
    <source>
        <dbReference type="ARBA" id="ARBA00023012"/>
    </source>
</evidence>
<comment type="catalytic activity">
    <reaction evidence="1">
        <text>ATP + protein L-histidine = ADP + protein N-phospho-L-histidine.</text>
        <dbReference type="EC" id="2.7.13.3"/>
    </reaction>
</comment>
<feature type="domain" description="Histidine kinase/HSP90-like ATPase" evidence="11">
    <location>
        <begin position="572"/>
        <end position="662"/>
    </location>
</feature>
<dbReference type="SMART" id="SM00387">
    <property type="entry name" value="HATPase_c"/>
    <property type="match status" value="1"/>
</dbReference>
<dbReference type="InterPro" id="IPR029016">
    <property type="entry name" value="GAF-like_dom_sf"/>
</dbReference>
<dbReference type="Gene3D" id="1.20.5.1930">
    <property type="match status" value="1"/>
</dbReference>
<dbReference type="EC" id="2.7.13.3" evidence="2"/>
<dbReference type="Pfam" id="PF07730">
    <property type="entry name" value="HisKA_3"/>
    <property type="match status" value="1"/>
</dbReference>
<dbReference type="CDD" id="cd16917">
    <property type="entry name" value="HATPase_UhpB-NarQ-NarX-like"/>
    <property type="match status" value="1"/>
</dbReference>
<feature type="transmembrane region" description="Helical" evidence="10">
    <location>
        <begin position="184"/>
        <end position="202"/>
    </location>
</feature>
<feature type="transmembrane region" description="Helical" evidence="10">
    <location>
        <begin position="214"/>
        <end position="232"/>
    </location>
</feature>
<keyword evidence="6" id="KW-0418">Kinase</keyword>
<gene>
    <name evidence="12" type="ORF">A7J05_35715</name>
</gene>
<evidence type="ECO:0000259" key="11">
    <source>
        <dbReference type="SMART" id="SM00387"/>
    </source>
</evidence>
<feature type="transmembrane region" description="Helical" evidence="10">
    <location>
        <begin position="269"/>
        <end position="296"/>
    </location>
</feature>
<keyword evidence="10" id="KW-0812">Transmembrane</keyword>
<keyword evidence="10" id="KW-0472">Membrane</keyword>
<keyword evidence="5" id="KW-0547">Nucleotide-binding</keyword>
<dbReference type="Gene3D" id="3.30.450.40">
    <property type="match status" value="1"/>
</dbReference>
<protein>
    <recommendedName>
        <fullName evidence="2">histidine kinase</fullName>
        <ecNumber evidence="2">2.7.13.3</ecNumber>
    </recommendedName>
</protein>
<dbReference type="EMBL" id="CP015588">
    <property type="protein sequence ID" value="APY90296.1"/>
    <property type="molecule type" value="Genomic_DNA"/>
</dbReference>
<dbReference type="PANTHER" id="PTHR24421:SF10">
    <property type="entry name" value="NITRATE_NITRITE SENSOR PROTEIN NARQ"/>
    <property type="match status" value="1"/>
</dbReference>
<dbReference type="InterPro" id="IPR003594">
    <property type="entry name" value="HATPase_dom"/>
</dbReference>
<dbReference type="InterPro" id="IPR050482">
    <property type="entry name" value="Sensor_HK_TwoCompSys"/>
</dbReference>
<keyword evidence="4" id="KW-0808">Transferase</keyword>
<dbReference type="SUPFAM" id="SSF55874">
    <property type="entry name" value="ATPase domain of HSP90 chaperone/DNA topoisomerase II/histidine kinase"/>
    <property type="match status" value="1"/>
</dbReference>
<evidence type="ECO:0000256" key="2">
    <source>
        <dbReference type="ARBA" id="ARBA00012438"/>
    </source>
</evidence>
<evidence type="ECO:0000256" key="9">
    <source>
        <dbReference type="SAM" id="MobiDB-lite"/>
    </source>
</evidence>
<dbReference type="PANTHER" id="PTHR24421">
    <property type="entry name" value="NITRATE/NITRITE SENSOR PROTEIN NARX-RELATED"/>
    <property type="match status" value="1"/>
</dbReference>
<feature type="transmembrane region" description="Helical" evidence="10">
    <location>
        <begin position="131"/>
        <end position="151"/>
    </location>
</feature>
<evidence type="ECO:0000256" key="10">
    <source>
        <dbReference type="SAM" id="Phobius"/>
    </source>
</evidence>
<dbReference type="Pfam" id="PF02518">
    <property type="entry name" value="HATPase_c"/>
    <property type="match status" value="1"/>
</dbReference>
<keyword evidence="10" id="KW-1133">Transmembrane helix</keyword>
<feature type="transmembrane region" description="Helical" evidence="10">
    <location>
        <begin position="34"/>
        <end position="56"/>
    </location>
</feature>
<proteinExistence type="predicted"/>
<keyword evidence="7" id="KW-0067">ATP-binding</keyword>
<keyword evidence="3" id="KW-0597">Phosphoprotein</keyword>
<dbReference type="InterPro" id="IPR036890">
    <property type="entry name" value="HATPase_C_sf"/>
</dbReference>
<evidence type="ECO:0000256" key="7">
    <source>
        <dbReference type="ARBA" id="ARBA00022840"/>
    </source>
</evidence>
<dbReference type="InterPro" id="IPR011712">
    <property type="entry name" value="Sig_transdc_His_kin_sub3_dim/P"/>
</dbReference>
<feature type="transmembrane region" description="Helical" evidence="10">
    <location>
        <begin position="63"/>
        <end position="87"/>
    </location>
</feature>
<evidence type="ECO:0000256" key="4">
    <source>
        <dbReference type="ARBA" id="ARBA00022679"/>
    </source>
</evidence>
<reference evidence="12 13" key="1">
    <citation type="submission" date="2016-05" db="EMBL/GenBank/DDBJ databases">
        <authorList>
            <person name="Gu J."/>
        </authorList>
    </citation>
    <scope>NUCLEOTIDE SEQUENCE [LARGE SCALE GENOMIC DNA]</scope>
    <source>
        <strain evidence="12 13">ACCC40021</strain>
    </source>
</reference>
<evidence type="ECO:0000256" key="6">
    <source>
        <dbReference type="ARBA" id="ARBA00022777"/>
    </source>
</evidence>
<feature type="compositionally biased region" description="Gly residues" evidence="9">
    <location>
        <begin position="681"/>
        <end position="699"/>
    </location>
</feature>
<evidence type="ECO:0000256" key="5">
    <source>
        <dbReference type="ARBA" id="ARBA00022741"/>
    </source>
</evidence>
<name>A0ABN4VS16_9ACTN</name>
<feature type="transmembrane region" description="Helical" evidence="10">
    <location>
        <begin position="238"/>
        <end position="257"/>
    </location>
</feature>
<feature type="compositionally biased region" description="Basic and acidic residues" evidence="9">
    <location>
        <begin position="663"/>
        <end position="678"/>
    </location>
</feature>
<evidence type="ECO:0000313" key="13">
    <source>
        <dbReference type="Proteomes" id="UP000187191"/>
    </source>
</evidence>
<keyword evidence="13" id="KW-1185">Reference proteome</keyword>
<organism evidence="12 13">
    <name type="scientific">Streptomyces alfalfae</name>
    <dbReference type="NCBI Taxonomy" id="1642299"/>
    <lineage>
        <taxon>Bacteria</taxon>
        <taxon>Bacillati</taxon>
        <taxon>Actinomycetota</taxon>
        <taxon>Actinomycetes</taxon>
        <taxon>Kitasatosporales</taxon>
        <taxon>Streptomycetaceae</taxon>
        <taxon>Streptomyces</taxon>
    </lineage>
</organism>
<accession>A0ABN4VS16</accession>
<dbReference type="RefSeq" id="WP_076688194.1">
    <property type="nucleotide sequence ID" value="NZ_CP015588.1"/>
</dbReference>
<sequence>MALGLLAAVLVVKLTVLSVSGEQWRAVHYSPPQTIAEVMRLAVGLPVWVIGVLLLADRSGRGMGALLLAAGVVLVVPRTVSDLLAFIGDWSAPVDVTVLALAAVALAGHPLSVLVFPVCFLREPAVRRCRWYVIAPAAAAHAGHGALWFLGVPGAPPFFSPWSGTATAQWALQHIGPVSHLVDWVSGAAALAVTAAVAHCSLSGDDAAERRRWLLLAVAYAVCVSLLLGQWWPERWTMAARAGGGTVWVVVICLTVARSDVWRLQRATVHRLSVAFVLTVFGTAAVGAALVAWAALPAVRSTASLTVAGCALLAGWVTRPVVVQSSLRVERFFYGSRARPHHAMRKLVTRLQEAPDPRDVPEQICRSAVEDLGVSGAAVEVDTRSGVRRLGAVGVPVIEPKQVFALRHHGQVVGRLEVARDGTSTPVERDSDLLSLLADQAGPALAALRLVEETQAARESLVLAREEERRRLRREIHDGLGPQLAAVQMRLGTAQACVGPQSSAPRHLRAAAEGLSEALTEVRRITAGLTPAVLVERGLLEAIRILAHRLSTEVVQVVVADPATKMPVLAPAVETAAYRIAAEAMTNAVRHSGARRVLVGLAVTPASLTVKVSDDGNGLPGGGVPGTGLASFTERAEEIGGTTGVHTGPHGTAVHATLPLTRQGRELEEGHERPERRGPAGSCGTGTGTGTGSASTAGG</sequence>
<dbReference type="Proteomes" id="UP000187191">
    <property type="component" value="Chromosome"/>
</dbReference>
<dbReference type="SUPFAM" id="SSF55781">
    <property type="entry name" value="GAF domain-like"/>
    <property type="match status" value="1"/>
</dbReference>
<dbReference type="Gene3D" id="3.30.565.10">
    <property type="entry name" value="Histidine kinase-like ATPase, C-terminal domain"/>
    <property type="match status" value="1"/>
</dbReference>